<dbReference type="CDD" id="cd03590">
    <property type="entry name" value="CLECT_DC-SIGN_like"/>
    <property type="match status" value="1"/>
</dbReference>
<dbReference type="KEGG" id="oki:109887306"/>
<dbReference type="InterPro" id="IPR016187">
    <property type="entry name" value="CTDL_fold"/>
</dbReference>
<keyword evidence="4" id="KW-0472">Membrane</keyword>
<dbReference type="Gene3D" id="3.10.100.10">
    <property type="entry name" value="Mannose-Binding Protein A, subunit A"/>
    <property type="match status" value="1"/>
</dbReference>
<dbReference type="GeneTree" id="ENSGT01020000230338"/>
<protein>
    <submittedName>
        <fullName evidence="6">C-type lectin domain family 10 member A-like</fullName>
    </submittedName>
</protein>
<evidence type="ECO:0000313" key="7">
    <source>
        <dbReference type="Proteomes" id="UP000694557"/>
    </source>
</evidence>
<evidence type="ECO:0000256" key="4">
    <source>
        <dbReference type="SAM" id="Phobius"/>
    </source>
</evidence>
<keyword evidence="2" id="KW-1015">Disulfide bond</keyword>
<dbReference type="GeneID" id="109887306"/>
<evidence type="ECO:0000313" key="6">
    <source>
        <dbReference type="Ensembl" id="ENSOKIP00005049872.1"/>
    </source>
</evidence>
<evidence type="ECO:0000256" key="2">
    <source>
        <dbReference type="ARBA" id="ARBA00023157"/>
    </source>
</evidence>
<keyword evidence="4" id="KW-0812">Transmembrane</keyword>
<name>A0A8C7GXJ7_ONCKI</name>
<keyword evidence="4" id="KW-1133">Transmembrane helix</keyword>
<dbReference type="InterPro" id="IPR050111">
    <property type="entry name" value="C-type_lectin/snaclec_domain"/>
</dbReference>
<dbReference type="Proteomes" id="UP000694557">
    <property type="component" value="Unassembled WGS sequence"/>
</dbReference>
<dbReference type="InterPro" id="IPR018378">
    <property type="entry name" value="C-type_lectin_CS"/>
</dbReference>
<gene>
    <name evidence="6" type="primary">LOC109887306</name>
</gene>
<dbReference type="SUPFAM" id="SSF56436">
    <property type="entry name" value="C-type lectin-like"/>
    <property type="match status" value="1"/>
</dbReference>
<dbReference type="InterPro" id="IPR001304">
    <property type="entry name" value="C-type_lectin-like"/>
</dbReference>
<dbReference type="Gene3D" id="1.20.5.400">
    <property type="match status" value="2"/>
</dbReference>
<dbReference type="PROSITE" id="PS50041">
    <property type="entry name" value="C_TYPE_LECTIN_2"/>
    <property type="match status" value="1"/>
</dbReference>
<reference evidence="6" key="2">
    <citation type="submission" date="2025-09" db="UniProtKB">
        <authorList>
            <consortium name="Ensembl"/>
        </authorList>
    </citation>
    <scope>IDENTIFICATION</scope>
</reference>
<feature type="region of interest" description="Disordered" evidence="3">
    <location>
        <begin position="102"/>
        <end position="121"/>
    </location>
</feature>
<keyword evidence="1" id="KW-0430">Lectin</keyword>
<dbReference type="RefSeq" id="XP_031670768.1">
    <property type="nucleotide sequence ID" value="XM_031814908.1"/>
</dbReference>
<dbReference type="GO" id="GO:0030246">
    <property type="term" value="F:carbohydrate binding"/>
    <property type="evidence" value="ECO:0007669"/>
    <property type="project" value="UniProtKB-KW"/>
</dbReference>
<dbReference type="PANTHER" id="PTHR22803">
    <property type="entry name" value="MANNOSE, PHOSPHOLIPASE, LECTIN RECEPTOR RELATED"/>
    <property type="match status" value="1"/>
</dbReference>
<evidence type="ECO:0000259" key="5">
    <source>
        <dbReference type="PROSITE" id="PS50041"/>
    </source>
</evidence>
<feature type="domain" description="C-type lectin" evidence="5">
    <location>
        <begin position="220"/>
        <end position="339"/>
    </location>
</feature>
<feature type="transmembrane region" description="Helical" evidence="4">
    <location>
        <begin position="74"/>
        <end position="95"/>
    </location>
</feature>
<dbReference type="InterPro" id="IPR033989">
    <property type="entry name" value="CD209-like_CTLD"/>
</dbReference>
<evidence type="ECO:0000256" key="1">
    <source>
        <dbReference type="ARBA" id="ARBA00022734"/>
    </source>
</evidence>
<proteinExistence type="predicted"/>
<dbReference type="AlphaFoldDB" id="A0A8C7GXJ7"/>
<evidence type="ECO:0000256" key="3">
    <source>
        <dbReference type="SAM" id="MobiDB-lite"/>
    </source>
</evidence>
<reference evidence="6" key="1">
    <citation type="submission" date="2025-08" db="UniProtKB">
        <authorList>
            <consortium name="Ensembl"/>
        </authorList>
    </citation>
    <scope>IDENTIFICATION</scope>
</reference>
<dbReference type="SMART" id="SM00034">
    <property type="entry name" value="CLECT"/>
    <property type="match status" value="1"/>
</dbReference>
<organism evidence="6 7">
    <name type="scientific">Oncorhynchus kisutch</name>
    <name type="common">Coho salmon</name>
    <name type="synonym">Salmo kisutch</name>
    <dbReference type="NCBI Taxonomy" id="8019"/>
    <lineage>
        <taxon>Eukaryota</taxon>
        <taxon>Metazoa</taxon>
        <taxon>Chordata</taxon>
        <taxon>Craniata</taxon>
        <taxon>Vertebrata</taxon>
        <taxon>Euteleostomi</taxon>
        <taxon>Actinopterygii</taxon>
        <taxon>Neopterygii</taxon>
        <taxon>Teleostei</taxon>
        <taxon>Protacanthopterygii</taxon>
        <taxon>Salmoniformes</taxon>
        <taxon>Salmonidae</taxon>
        <taxon>Salmoninae</taxon>
        <taxon>Oncorhynchus</taxon>
    </lineage>
</organism>
<accession>A0A8C7GXJ7</accession>
<keyword evidence="7" id="KW-1185">Reference proteome</keyword>
<dbReference type="PROSITE" id="PS00615">
    <property type="entry name" value="C_TYPE_LECTIN_1"/>
    <property type="match status" value="1"/>
</dbReference>
<dbReference type="SUPFAM" id="SSF90257">
    <property type="entry name" value="Myosin rod fragments"/>
    <property type="match status" value="1"/>
</dbReference>
<dbReference type="Pfam" id="PF00059">
    <property type="entry name" value="Lectin_C"/>
    <property type="match status" value="1"/>
</dbReference>
<dbReference type="Ensembl" id="ENSOKIT00005052646.1">
    <property type="protein sequence ID" value="ENSOKIP00005049872.1"/>
    <property type="gene ID" value="ENSOKIG00005021016.1"/>
</dbReference>
<sequence>MSEDIYAVPDMTKKVKFNRGEMKERIVDIYVSADTLRDGETSTKREVTVDTAPNNGPGDQHSVHVQWWKRPSGVAAVCLGLLCVLLLAGIIGQSLQYSNVSKNSSAERDQLQTSNNNLTKERDQLQTSYNNLTKERDQLQTSYNNMTKERYQLETKYNNLTKEKDQLQTSYNNLTQKRDQLQTRYNNLTNERDQLQTEKAFLKMRLTYLKQTCPEGWQKFESSWYFLSTETKTWKESREDCLERGADLVIINSDKEQTFLLNLNKRVWIGLTDSVKEGIWKWVDGTPLTTGYWYYPQPDNGGDKPENGEEDCVEIRTDQSPQEAWNDLSCAENLHWICEKVV</sequence>
<dbReference type="InterPro" id="IPR016186">
    <property type="entry name" value="C-type_lectin-like/link_sf"/>
</dbReference>